<evidence type="ECO:0000256" key="4">
    <source>
        <dbReference type="ARBA" id="ARBA00022729"/>
    </source>
</evidence>
<dbReference type="InterPro" id="IPR043595">
    <property type="entry name" value="FaeB/C/D"/>
</dbReference>
<accession>A0A7C2JZP1</accession>
<dbReference type="EMBL" id="DSOK01000389">
    <property type="protein sequence ID" value="HEN16606.1"/>
    <property type="molecule type" value="Genomic_DNA"/>
</dbReference>
<proteinExistence type="predicted"/>
<evidence type="ECO:0000259" key="8">
    <source>
        <dbReference type="Pfam" id="PF00326"/>
    </source>
</evidence>
<dbReference type="InterPro" id="IPR001375">
    <property type="entry name" value="Peptidase_S9_cat"/>
</dbReference>
<feature type="domain" description="Peptidase S9 prolyl oligopeptidase catalytic" evidence="8">
    <location>
        <begin position="97"/>
        <end position="160"/>
    </location>
</feature>
<keyword evidence="4" id="KW-0732">Signal</keyword>
<dbReference type="GO" id="GO:0030600">
    <property type="term" value="F:feruloyl esterase activity"/>
    <property type="evidence" value="ECO:0007669"/>
    <property type="project" value="InterPro"/>
</dbReference>
<keyword evidence="5" id="KW-0378">Hydrolase</keyword>
<dbReference type="SUPFAM" id="SSF53474">
    <property type="entry name" value="alpha/beta-Hydrolases"/>
    <property type="match status" value="1"/>
</dbReference>
<keyword evidence="7" id="KW-0624">Polysaccharide degradation</keyword>
<name>A0A7C2JZP1_9PLAN</name>
<evidence type="ECO:0000256" key="6">
    <source>
        <dbReference type="ARBA" id="ARBA00023277"/>
    </source>
</evidence>
<evidence type="ECO:0000256" key="3">
    <source>
        <dbReference type="ARBA" id="ARBA00022651"/>
    </source>
</evidence>
<evidence type="ECO:0000256" key="5">
    <source>
        <dbReference type="ARBA" id="ARBA00022801"/>
    </source>
</evidence>
<organism evidence="9">
    <name type="scientific">Schlesneria paludicola</name>
    <dbReference type="NCBI Taxonomy" id="360056"/>
    <lineage>
        <taxon>Bacteria</taxon>
        <taxon>Pseudomonadati</taxon>
        <taxon>Planctomycetota</taxon>
        <taxon>Planctomycetia</taxon>
        <taxon>Planctomycetales</taxon>
        <taxon>Planctomycetaceae</taxon>
        <taxon>Schlesneria</taxon>
    </lineage>
</organism>
<evidence type="ECO:0000256" key="1">
    <source>
        <dbReference type="ARBA" id="ARBA00004613"/>
    </source>
</evidence>
<evidence type="ECO:0000256" key="7">
    <source>
        <dbReference type="ARBA" id="ARBA00023326"/>
    </source>
</evidence>
<dbReference type="Gene3D" id="3.40.50.1820">
    <property type="entry name" value="alpha/beta hydrolase"/>
    <property type="match status" value="1"/>
</dbReference>
<protein>
    <submittedName>
        <fullName evidence="9">Esterase</fullName>
    </submittedName>
</protein>
<dbReference type="GO" id="GO:0008236">
    <property type="term" value="F:serine-type peptidase activity"/>
    <property type="evidence" value="ECO:0007669"/>
    <property type="project" value="InterPro"/>
</dbReference>
<dbReference type="InterPro" id="IPR029058">
    <property type="entry name" value="AB_hydrolase_fold"/>
</dbReference>
<dbReference type="GO" id="GO:0045493">
    <property type="term" value="P:xylan catabolic process"/>
    <property type="evidence" value="ECO:0007669"/>
    <property type="project" value="UniProtKB-KW"/>
</dbReference>
<keyword evidence="3" id="KW-0858">Xylan degradation</keyword>
<reference evidence="9" key="1">
    <citation type="journal article" date="2020" name="mSystems">
        <title>Genome- and Community-Level Interaction Insights into Carbon Utilization and Element Cycling Functions of Hydrothermarchaeota in Hydrothermal Sediment.</title>
        <authorList>
            <person name="Zhou Z."/>
            <person name="Liu Y."/>
            <person name="Xu W."/>
            <person name="Pan J."/>
            <person name="Luo Z.H."/>
            <person name="Li M."/>
        </authorList>
    </citation>
    <scope>NUCLEOTIDE SEQUENCE [LARGE SCALE GENOMIC DNA]</scope>
    <source>
        <strain evidence="9">SpSt-339</strain>
    </source>
</reference>
<gene>
    <name evidence="9" type="ORF">ENQ76_14185</name>
</gene>
<keyword evidence="6" id="KW-0119">Carbohydrate metabolism</keyword>
<evidence type="ECO:0000256" key="2">
    <source>
        <dbReference type="ARBA" id="ARBA00022525"/>
    </source>
</evidence>
<dbReference type="AlphaFoldDB" id="A0A7C2JZP1"/>
<dbReference type="GO" id="GO:0005576">
    <property type="term" value="C:extracellular region"/>
    <property type="evidence" value="ECO:0007669"/>
    <property type="project" value="UniProtKB-SubCell"/>
</dbReference>
<dbReference type="Pfam" id="PF00326">
    <property type="entry name" value="Peptidase_S9"/>
    <property type="match status" value="1"/>
</dbReference>
<dbReference type="GO" id="GO:0006508">
    <property type="term" value="P:proteolysis"/>
    <property type="evidence" value="ECO:0007669"/>
    <property type="project" value="InterPro"/>
</dbReference>
<dbReference type="PANTHER" id="PTHR38050:SF2">
    <property type="entry name" value="FERULOYL ESTERASE C-RELATED"/>
    <property type="match status" value="1"/>
</dbReference>
<comment type="caution">
    <text evidence="9">The sequence shown here is derived from an EMBL/GenBank/DDBJ whole genome shotgun (WGS) entry which is preliminary data.</text>
</comment>
<dbReference type="PANTHER" id="PTHR38050">
    <property type="match status" value="1"/>
</dbReference>
<comment type="subcellular location">
    <subcellularLocation>
        <location evidence="1">Secreted</location>
    </subcellularLocation>
</comment>
<sequence>MSVLLLSVFLAADPQPVTRTWMVDGLERQALIYLPQQETPGGAPVVFGFHGHGGNARNAARTFALHTHWPEAIVVYMQGLPTPGRLTDPEGKRNGWQHGADDQGGRDLKFFDAVFASLKQDYRIDENRVYATGHSNGGGFTYLLWSQRPDLFAAMAPSAAGARYVTTLKPKPAMHIAGQNDLLVLYAWQSAAMDAIRKINGCAETGQPWAEGCTQYPSPAGTPFVAFIHQGGHKYPAEAPALIVKFFREHSRPLTPAGETPSDCKAEGR</sequence>
<keyword evidence="2" id="KW-0964">Secreted</keyword>
<evidence type="ECO:0000313" key="9">
    <source>
        <dbReference type="EMBL" id="HEN16606.1"/>
    </source>
</evidence>